<comment type="caution">
    <text evidence="2">The sequence shown here is derived from an EMBL/GenBank/DDBJ whole genome shotgun (WGS) entry which is preliminary data.</text>
</comment>
<keyword evidence="3" id="KW-1185">Reference proteome</keyword>
<proteinExistence type="predicted"/>
<name>A0A8K0VT79_9PLEO</name>
<accession>A0A8K0VT79</accession>
<dbReference type="EMBL" id="JAGMVJ010000025">
    <property type="protein sequence ID" value="KAH7070945.1"/>
    <property type="molecule type" value="Genomic_DNA"/>
</dbReference>
<dbReference type="Proteomes" id="UP000813461">
    <property type="component" value="Unassembled WGS sequence"/>
</dbReference>
<sequence length="337" mass="38184">MQYFTTQLNNHQQTTHSLRASQYRKRKISRDDEGEDEDEEEDERSSPEPVPKPASSRSQSRASYASPDIAQLRVAGLLLGENFEVAPPPFPHAPLKTNKKPYRPSKIQEEVAKPPVRLYAVGAPLKDDLIAKQSEIASLRKRHLDVLSTLMHRCLLEQDYERAGRAWGMLLRTQVAGGRPVDPRNHGRWGIGAEVLLRRRPGSATPNERVPAGDRHDSPQDMFSEEGFELAREYYERLIIQFPNRKTAPNAVDERTFYPAMFSLWIFELSHAQIETIQVEELARATEIAERLDQLVASPPFDKQASLLQLRGNVGLWVSDLLSSKLGDDEDLTPDVT</sequence>
<feature type="compositionally biased region" description="Low complexity" evidence="1">
    <location>
        <begin position="1"/>
        <end position="16"/>
    </location>
</feature>
<evidence type="ECO:0000256" key="1">
    <source>
        <dbReference type="SAM" id="MobiDB-lite"/>
    </source>
</evidence>
<dbReference type="InterPro" id="IPR053029">
    <property type="entry name" value="RNA_pol_I-specific_init_factor"/>
</dbReference>
<organism evidence="2 3">
    <name type="scientific">Paraphoma chrysanthemicola</name>
    <dbReference type="NCBI Taxonomy" id="798071"/>
    <lineage>
        <taxon>Eukaryota</taxon>
        <taxon>Fungi</taxon>
        <taxon>Dikarya</taxon>
        <taxon>Ascomycota</taxon>
        <taxon>Pezizomycotina</taxon>
        <taxon>Dothideomycetes</taxon>
        <taxon>Pleosporomycetidae</taxon>
        <taxon>Pleosporales</taxon>
        <taxon>Pleosporineae</taxon>
        <taxon>Phaeosphaeriaceae</taxon>
        <taxon>Paraphoma</taxon>
    </lineage>
</organism>
<dbReference type="GO" id="GO:0070860">
    <property type="term" value="C:RNA polymerase I core factor complex"/>
    <property type="evidence" value="ECO:0007669"/>
    <property type="project" value="TreeGrafter"/>
</dbReference>
<dbReference type="Pfam" id="PF04090">
    <property type="entry name" value="Rrn11"/>
    <property type="match status" value="1"/>
</dbReference>
<dbReference type="GO" id="GO:0017025">
    <property type="term" value="F:TBP-class protein binding"/>
    <property type="evidence" value="ECO:0007669"/>
    <property type="project" value="TreeGrafter"/>
</dbReference>
<evidence type="ECO:0000313" key="2">
    <source>
        <dbReference type="EMBL" id="KAH7070945.1"/>
    </source>
</evidence>
<gene>
    <name evidence="2" type="ORF">FB567DRAFT_410607</name>
</gene>
<protein>
    <submittedName>
        <fullName evidence="2">Uncharacterized protein</fullName>
    </submittedName>
</protein>
<feature type="compositionally biased region" description="Low complexity" evidence="1">
    <location>
        <begin position="54"/>
        <end position="65"/>
    </location>
</feature>
<dbReference type="GO" id="GO:0042790">
    <property type="term" value="P:nucleolar large rRNA transcription by RNA polymerase I"/>
    <property type="evidence" value="ECO:0007669"/>
    <property type="project" value="TreeGrafter"/>
</dbReference>
<dbReference type="OrthoDB" id="2159786at2759"/>
<feature type="non-terminal residue" evidence="2">
    <location>
        <position position="1"/>
    </location>
</feature>
<dbReference type="PANTHER" id="PTHR28244:SF1">
    <property type="entry name" value="RNA POLYMERASE I-SPECIFIC TRANSCRIPTION INITIATION FACTOR RRN11"/>
    <property type="match status" value="1"/>
</dbReference>
<feature type="region of interest" description="Disordered" evidence="1">
    <location>
        <begin position="200"/>
        <end position="221"/>
    </location>
</feature>
<feature type="compositionally biased region" description="Acidic residues" evidence="1">
    <location>
        <begin position="32"/>
        <end position="43"/>
    </location>
</feature>
<reference evidence="2" key="1">
    <citation type="journal article" date="2021" name="Nat. Commun.">
        <title>Genetic determinants of endophytism in the Arabidopsis root mycobiome.</title>
        <authorList>
            <person name="Mesny F."/>
            <person name="Miyauchi S."/>
            <person name="Thiergart T."/>
            <person name="Pickel B."/>
            <person name="Atanasova L."/>
            <person name="Karlsson M."/>
            <person name="Huettel B."/>
            <person name="Barry K.W."/>
            <person name="Haridas S."/>
            <person name="Chen C."/>
            <person name="Bauer D."/>
            <person name="Andreopoulos W."/>
            <person name="Pangilinan J."/>
            <person name="LaButti K."/>
            <person name="Riley R."/>
            <person name="Lipzen A."/>
            <person name="Clum A."/>
            <person name="Drula E."/>
            <person name="Henrissat B."/>
            <person name="Kohler A."/>
            <person name="Grigoriev I.V."/>
            <person name="Martin F.M."/>
            <person name="Hacquard S."/>
        </authorList>
    </citation>
    <scope>NUCLEOTIDE SEQUENCE</scope>
    <source>
        <strain evidence="2">MPI-SDFR-AT-0120</strain>
    </source>
</reference>
<dbReference type="AlphaFoldDB" id="A0A8K0VT79"/>
<dbReference type="GO" id="GO:0001181">
    <property type="term" value="F:RNA polymerase I general transcription initiation factor activity"/>
    <property type="evidence" value="ECO:0007669"/>
    <property type="project" value="InterPro"/>
</dbReference>
<dbReference type="PANTHER" id="PTHR28244">
    <property type="entry name" value="RNA POLYMERASE I-SPECIFIC TRANSCRIPTION INITIATION FACTOR RRN11"/>
    <property type="match status" value="1"/>
</dbReference>
<feature type="region of interest" description="Disordered" evidence="1">
    <location>
        <begin position="1"/>
        <end position="65"/>
    </location>
</feature>
<evidence type="ECO:0000313" key="3">
    <source>
        <dbReference type="Proteomes" id="UP000813461"/>
    </source>
</evidence>
<dbReference type="GO" id="GO:0001164">
    <property type="term" value="F:RNA polymerase I core promoter sequence-specific DNA binding"/>
    <property type="evidence" value="ECO:0007669"/>
    <property type="project" value="InterPro"/>
</dbReference>
<dbReference type="InterPro" id="IPR007224">
    <property type="entry name" value="TIF_Rrn11"/>
</dbReference>